<feature type="coiled-coil region" evidence="1">
    <location>
        <begin position="194"/>
        <end position="224"/>
    </location>
</feature>
<feature type="region of interest" description="Disordered" evidence="2">
    <location>
        <begin position="514"/>
        <end position="543"/>
    </location>
</feature>
<evidence type="ECO:0000256" key="2">
    <source>
        <dbReference type="SAM" id="MobiDB-lite"/>
    </source>
</evidence>
<evidence type="ECO:0000256" key="1">
    <source>
        <dbReference type="SAM" id="Coils"/>
    </source>
</evidence>
<name>A0A1Q9EU73_SYMMI</name>
<organism evidence="3 4">
    <name type="scientific">Symbiodinium microadriaticum</name>
    <name type="common">Dinoflagellate</name>
    <name type="synonym">Zooxanthella microadriatica</name>
    <dbReference type="NCBI Taxonomy" id="2951"/>
    <lineage>
        <taxon>Eukaryota</taxon>
        <taxon>Sar</taxon>
        <taxon>Alveolata</taxon>
        <taxon>Dinophyceae</taxon>
        <taxon>Suessiales</taxon>
        <taxon>Symbiodiniaceae</taxon>
        <taxon>Symbiodinium</taxon>
    </lineage>
</organism>
<feature type="region of interest" description="Disordered" evidence="2">
    <location>
        <begin position="341"/>
        <end position="362"/>
    </location>
</feature>
<comment type="caution">
    <text evidence="3">The sequence shown here is derived from an EMBL/GenBank/DDBJ whole genome shotgun (WGS) entry which is preliminary data.</text>
</comment>
<protein>
    <submittedName>
        <fullName evidence="3">Uncharacterized protein</fullName>
    </submittedName>
</protein>
<dbReference type="Proteomes" id="UP000186817">
    <property type="component" value="Unassembled WGS sequence"/>
</dbReference>
<proteinExistence type="predicted"/>
<gene>
    <name evidence="3" type="ORF">AK812_SmicGene5281</name>
</gene>
<keyword evidence="1" id="KW-0175">Coiled coil</keyword>
<feature type="coiled-coil region" evidence="1">
    <location>
        <begin position="278"/>
        <end position="333"/>
    </location>
</feature>
<accession>A0A1Q9EU73</accession>
<dbReference type="EMBL" id="LSRX01000068">
    <property type="protein sequence ID" value="OLQ10975.1"/>
    <property type="molecule type" value="Genomic_DNA"/>
</dbReference>
<dbReference type="AlphaFoldDB" id="A0A1Q9EU73"/>
<evidence type="ECO:0000313" key="4">
    <source>
        <dbReference type="Proteomes" id="UP000186817"/>
    </source>
</evidence>
<sequence length="543" mass="59131">MEGSEAELRALRNAVQRLEERLGRWPKQPQERAKDEPDYHTALVADLLMRPWPSCTGLSTGDTRRSSVCEGSQGDCTSSCSRLFGNDSCHAGSSASLPAPSENQAQALEVPLFCGLEAAPKFQATAVAAQEEEAETDCSSGGGDHLALQLVGNIEERSLPEPLSSASARRTEIWDAAELAAQNDKASRQVVLLRSDLETEVQELKDALAAKDAALQAAENARRDLVTEARAESDARQQLSLKLRSEELAFSRCHEELAQSRAAHQQEWLLGKQLGQDLKAARATAEALRADLRDAGERVAEQHTKTCELRAALEKERREARWAKQSLEECRKELQLCRAPGAPSPLPKAPANSLQSSEDVPGPGHPLEVAEIKPYGELPPSMSAASSPKVAAIARLLGQGGSDQDLTDADVARKVSFLEGQLRRYCAERDSLETALRKIVKGNPKKELQWRLVIFAEQQKAQTAFQAPLSTREKTLNGRQPADAAAACGCGEDHGGDENRPASFETGAVFRGRRLKPWHPPNLQPLRKDASSRNECLEPKCSV</sequence>
<evidence type="ECO:0000313" key="3">
    <source>
        <dbReference type="EMBL" id="OLQ10975.1"/>
    </source>
</evidence>
<reference evidence="3 4" key="1">
    <citation type="submission" date="2016-02" db="EMBL/GenBank/DDBJ databases">
        <title>Genome analysis of coral dinoflagellate symbionts highlights evolutionary adaptations to a symbiotic lifestyle.</title>
        <authorList>
            <person name="Aranda M."/>
            <person name="Li Y."/>
            <person name="Liew Y.J."/>
            <person name="Baumgarten S."/>
            <person name="Simakov O."/>
            <person name="Wilson M."/>
            <person name="Piel J."/>
            <person name="Ashoor H."/>
            <person name="Bougouffa S."/>
            <person name="Bajic V.B."/>
            <person name="Ryu T."/>
            <person name="Ravasi T."/>
            <person name="Bayer T."/>
            <person name="Micklem G."/>
            <person name="Kim H."/>
            <person name="Bhak J."/>
            <person name="Lajeunesse T.C."/>
            <person name="Voolstra C.R."/>
        </authorList>
    </citation>
    <scope>NUCLEOTIDE SEQUENCE [LARGE SCALE GENOMIC DNA]</scope>
    <source>
        <strain evidence="3 4">CCMP2467</strain>
    </source>
</reference>
<dbReference type="OrthoDB" id="422067at2759"/>
<keyword evidence="4" id="KW-1185">Reference proteome</keyword>
<feature type="compositionally biased region" description="Basic and acidic residues" evidence="2">
    <location>
        <begin position="526"/>
        <end position="543"/>
    </location>
</feature>